<evidence type="ECO:0000256" key="13">
    <source>
        <dbReference type="RuleBase" id="RU364006"/>
    </source>
</evidence>
<comment type="cofactor">
    <cofactor evidence="1 12 13">
        <name>Zn(2+)</name>
        <dbReference type="ChEBI" id="CHEBI:29105"/>
    </cofactor>
</comment>
<feature type="domain" description="CMP/dCMP-type deaminase" evidence="14">
    <location>
        <begin position="13"/>
        <end position="143"/>
    </location>
</feature>
<dbReference type="PANTHER" id="PTHR11644:SF2">
    <property type="entry name" value="CYTIDINE DEAMINASE"/>
    <property type="match status" value="1"/>
</dbReference>
<gene>
    <name evidence="15" type="ORF">LAFE_0H06370G</name>
</gene>
<feature type="binding site" evidence="12">
    <location>
        <position position="65"/>
    </location>
    <ligand>
        <name>Zn(2+)</name>
        <dbReference type="ChEBI" id="CHEBI:29105"/>
        <note>catalytic</note>
    </ligand>
</feature>
<accession>A0A1G4MJS2</accession>
<evidence type="ECO:0000256" key="5">
    <source>
        <dbReference type="ARBA" id="ARBA00022723"/>
    </source>
</evidence>
<dbReference type="GO" id="GO:0008270">
    <property type="term" value="F:zinc ion binding"/>
    <property type="evidence" value="ECO:0007669"/>
    <property type="project" value="UniProtKB-UniRule"/>
</dbReference>
<evidence type="ECO:0000256" key="10">
    <source>
        <dbReference type="PIRSR" id="PIRSR606262-1"/>
    </source>
</evidence>
<keyword evidence="7 12" id="KW-0862">Zinc</keyword>
<dbReference type="Gene3D" id="3.40.140.10">
    <property type="entry name" value="Cytidine Deaminase, domain 2"/>
    <property type="match status" value="1"/>
</dbReference>
<dbReference type="GO" id="GO:0072527">
    <property type="term" value="P:pyrimidine-containing compound metabolic process"/>
    <property type="evidence" value="ECO:0007669"/>
    <property type="project" value="UniProtKB-ARBA"/>
</dbReference>
<evidence type="ECO:0000256" key="1">
    <source>
        <dbReference type="ARBA" id="ARBA00001947"/>
    </source>
</evidence>
<dbReference type="NCBIfam" id="TIGR01354">
    <property type="entry name" value="cyt_deam_tetra"/>
    <property type="match status" value="1"/>
</dbReference>
<dbReference type="InterPro" id="IPR016192">
    <property type="entry name" value="APOBEC/CMP_deaminase_Zn-bd"/>
</dbReference>
<feature type="binding site" evidence="11">
    <location>
        <begin position="54"/>
        <end position="60"/>
    </location>
    <ligand>
        <name>substrate</name>
    </ligand>
</feature>
<dbReference type="EC" id="3.5.4.5" evidence="4 13"/>
<evidence type="ECO:0000256" key="9">
    <source>
        <dbReference type="ARBA" id="ARBA00049558"/>
    </source>
</evidence>
<evidence type="ECO:0000256" key="3">
    <source>
        <dbReference type="ARBA" id="ARBA00006576"/>
    </source>
</evidence>
<dbReference type="STRING" id="4955.A0A1G4MJS2"/>
<feature type="active site" description="Proton donor" evidence="10">
    <location>
        <position position="67"/>
    </location>
</feature>
<dbReference type="OMA" id="LTHFTCV"/>
<evidence type="ECO:0000313" key="16">
    <source>
        <dbReference type="Proteomes" id="UP000190831"/>
    </source>
</evidence>
<evidence type="ECO:0000256" key="7">
    <source>
        <dbReference type="ARBA" id="ARBA00022833"/>
    </source>
</evidence>
<evidence type="ECO:0000256" key="4">
    <source>
        <dbReference type="ARBA" id="ARBA00012783"/>
    </source>
</evidence>
<evidence type="ECO:0000256" key="12">
    <source>
        <dbReference type="PIRSR" id="PIRSR606262-3"/>
    </source>
</evidence>
<dbReference type="EMBL" id="LT598491">
    <property type="protein sequence ID" value="SCW04120.1"/>
    <property type="molecule type" value="Genomic_DNA"/>
</dbReference>
<proteinExistence type="inferred from homology"/>
<comment type="function">
    <text evidence="2 13">This enzyme scavenges exogenous and endogenous cytidine and 2'-deoxycytidine for UMP synthesis.</text>
</comment>
<dbReference type="OrthoDB" id="414540at2759"/>
<organism evidence="15 16">
    <name type="scientific">Lachancea fermentati</name>
    <name type="common">Zygosaccharomyces fermentati</name>
    <dbReference type="NCBI Taxonomy" id="4955"/>
    <lineage>
        <taxon>Eukaryota</taxon>
        <taxon>Fungi</taxon>
        <taxon>Dikarya</taxon>
        <taxon>Ascomycota</taxon>
        <taxon>Saccharomycotina</taxon>
        <taxon>Saccharomycetes</taxon>
        <taxon>Saccharomycetales</taxon>
        <taxon>Saccharomycetaceae</taxon>
        <taxon>Lachancea</taxon>
    </lineage>
</organism>
<dbReference type="PROSITE" id="PS51747">
    <property type="entry name" value="CYT_DCMP_DEAMINASES_2"/>
    <property type="match status" value="1"/>
</dbReference>
<dbReference type="GO" id="GO:0055086">
    <property type="term" value="P:nucleobase-containing small molecule metabolic process"/>
    <property type="evidence" value="ECO:0007669"/>
    <property type="project" value="UniProtKB-ARBA"/>
</dbReference>
<evidence type="ECO:0000256" key="6">
    <source>
        <dbReference type="ARBA" id="ARBA00022801"/>
    </source>
</evidence>
<keyword evidence="6 13" id="KW-0378">Hydrolase</keyword>
<dbReference type="PANTHER" id="PTHR11644">
    <property type="entry name" value="CYTIDINE DEAMINASE"/>
    <property type="match status" value="1"/>
</dbReference>
<comment type="catalytic activity">
    <reaction evidence="9 13">
        <text>cytidine + H2O + H(+) = uridine + NH4(+)</text>
        <dbReference type="Rhea" id="RHEA:16069"/>
        <dbReference type="ChEBI" id="CHEBI:15377"/>
        <dbReference type="ChEBI" id="CHEBI:15378"/>
        <dbReference type="ChEBI" id="CHEBI:16704"/>
        <dbReference type="ChEBI" id="CHEBI:17562"/>
        <dbReference type="ChEBI" id="CHEBI:28938"/>
        <dbReference type="EC" id="3.5.4.5"/>
    </reaction>
</comment>
<dbReference type="Pfam" id="PF00383">
    <property type="entry name" value="dCMP_cyt_deam_1"/>
    <property type="match status" value="1"/>
</dbReference>
<dbReference type="Proteomes" id="UP000190831">
    <property type="component" value="Chromosome H"/>
</dbReference>
<dbReference type="InterPro" id="IPR002125">
    <property type="entry name" value="CMP_dCMP_dom"/>
</dbReference>
<dbReference type="InterPro" id="IPR006262">
    <property type="entry name" value="Cyt_deam_tetra"/>
</dbReference>
<feature type="binding site" evidence="12">
    <location>
        <position position="100"/>
    </location>
    <ligand>
        <name>Zn(2+)</name>
        <dbReference type="ChEBI" id="CHEBI:29105"/>
        <note>catalytic</note>
    </ligand>
</feature>
<evidence type="ECO:0000256" key="11">
    <source>
        <dbReference type="PIRSR" id="PIRSR606262-2"/>
    </source>
</evidence>
<dbReference type="SUPFAM" id="SSF53927">
    <property type="entry name" value="Cytidine deaminase-like"/>
    <property type="match status" value="1"/>
</dbReference>
<dbReference type="NCBIfam" id="NF004064">
    <property type="entry name" value="PRK05578.1"/>
    <property type="match status" value="1"/>
</dbReference>
<sequence length="147" mass="16030">MQKDILPLGITPDQFQQLKTQALKARELSYSPYSRFRVGCCILTKTGDFVVGANVENASYGGAICAERTAIVKAVTSGHRGEWRCLAISGDSLDSCISPCGICRQVIREFAPLQLPVVMFNGDGSKYVVKTVQELLPLSFGPEDLRT</sequence>
<keyword evidence="16" id="KW-1185">Reference proteome</keyword>
<protein>
    <recommendedName>
        <fullName evidence="4 13">Cytidine deaminase</fullName>
        <ecNumber evidence="4 13">3.5.4.5</ecNumber>
    </recommendedName>
    <alternativeName>
        <fullName evidence="8 13">Cytidine aminohydrolase</fullName>
    </alternativeName>
</protein>
<dbReference type="GO" id="GO:0005829">
    <property type="term" value="C:cytosol"/>
    <property type="evidence" value="ECO:0007669"/>
    <property type="project" value="TreeGrafter"/>
</dbReference>
<keyword evidence="5 12" id="KW-0479">Metal-binding</keyword>
<dbReference type="GO" id="GO:0042802">
    <property type="term" value="F:identical protein binding"/>
    <property type="evidence" value="ECO:0007669"/>
    <property type="project" value="UniProtKB-ARBA"/>
</dbReference>
<reference evidence="15 16" key="1">
    <citation type="submission" date="2016-03" db="EMBL/GenBank/DDBJ databases">
        <authorList>
            <person name="Devillers H."/>
        </authorList>
    </citation>
    <scope>NUCLEOTIDE SEQUENCE [LARGE SCALE GENOMIC DNA]</scope>
    <source>
        <strain evidence="15">CBS 6772</strain>
    </source>
</reference>
<dbReference type="GO" id="GO:0004126">
    <property type="term" value="F:cytidine deaminase activity"/>
    <property type="evidence" value="ECO:0007669"/>
    <property type="project" value="UniProtKB-UniRule"/>
</dbReference>
<dbReference type="InterPro" id="IPR016193">
    <property type="entry name" value="Cytidine_deaminase-like"/>
</dbReference>
<evidence type="ECO:0000256" key="8">
    <source>
        <dbReference type="ARBA" id="ARBA00032005"/>
    </source>
</evidence>
<dbReference type="FunFam" id="3.40.140.10:FF:000008">
    <property type="entry name" value="Cytidine deaminase"/>
    <property type="match status" value="1"/>
</dbReference>
<feature type="binding site" evidence="12">
    <location>
        <position position="103"/>
    </location>
    <ligand>
        <name>Zn(2+)</name>
        <dbReference type="ChEBI" id="CHEBI:29105"/>
        <note>catalytic</note>
    </ligand>
</feature>
<name>A0A1G4MJS2_LACFM</name>
<comment type="catalytic activity">
    <reaction evidence="13">
        <text>2'-deoxycytidine + H2O + H(+) = 2'-deoxyuridine + NH4(+)</text>
        <dbReference type="Rhea" id="RHEA:13433"/>
        <dbReference type="ChEBI" id="CHEBI:15377"/>
        <dbReference type="ChEBI" id="CHEBI:15378"/>
        <dbReference type="ChEBI" id="CHEBI:15698"/>
        <dbReference type="ChEBI" id="CHEBI:16450"/>
        <dbReference type="ChEBI" id="CHEBI:28938"/>
        <dbReference type="EC" id="3.5.4.5"/>
    </reaction>
</comment>
<dbReference type="InterPro" id="IPR050202">
    <property type="entry name" value="Cyt/Deoxycyt_deaminase"/>
</dbReference>
<evidence type="ECO:0000256" key="2">
    <source>
        <dbReference type="ARBA" id="ARBA00003949"/>
    </source>
</evidence>
<evidence type="ECO:0000313" key="15">
    <source>
        <dbReference type="EMBL" id="SCW04120.1"/>
    </source>
</evidence>
<dbReference type="PROSITE" id="PS00903">
    <property type="entry name" value="CYT_DCMP_DEAMINASES_1"/>
    <property type="match status" value="1"/>
</dbReference>
<dbReference type="CDD" id="cd01283">
    <property type="entry name" value="cytidine_deaminase"/>
    <property type="match status" value="1"/>
</dbReference>
<evidence type="ECO:0000259" key="14">
    <source>
        <dbReference type="PROSITE" id="PS51747"/>
    </source>
</evidence>
<comment type="similarity">
    <text evidence="3 13">Belongs to the cytidine and deoxycytidylate deaminase family.</text>
</comment>
<dbReference type="AlphaFoldDB" id="A0A1G4MJS2"/>